<dbReference type="GeneID" id="54481452"/>
<dbReference type="GO" id="GO:0005783">
    <property type="term" value="C:endoplasmic reticulum"/>
    <property type="evidence" value="ECO:0007669"/>
    <property type="project" value="TreeGrafter"/>
</dbReference>
<accession>A0A6A6WDH3</accession>
<dbReference type="Pfam" id="PF00561">
    <property type="entry name" value="Abhydrolase_1"/>
    <property type="match status" value="1"/>
</dbReference>
<dbReference type="EMBL" id="ML996568">
    <property type="protein sequence ID" value="KAF2760229.1"/>
    <property type="molecule type" value="Genomic_DNA"/>
</dbReference>
<dbReference type="InterPro" id="IPR052370">
    <property type="entry name" value="Meta-cleavage_hydrolase"/>
</dbReference>
<evidence type="ECO:0000313" key="2">
    <source>
        <dbReference type="EMBL" id="KAF2760229.1"/>
    </source>
</evidence>
<dbReference type="PANTHER" id="PTHR43139">
    <property type="entry name" value="SI:DKEY-122A22.2"/>
    <property type="match status" value="1"/>
</dbReference>
<dbReference type="RefSeq" id="XP_033602680.1">
    <property type="nucleotide sequence ID" value="XM_033740398.1"/>
</dbReference>
<keyword evidence="3" id="KW-1185">Reference proteome</keyword>
<dbReference type="InterPro" id="IPR029058">
    <property type="entry name" value="AB_hydrolase_fold"/>
</dbReference>
<feature type="domain" description="AB hydrolase-1" evidence="1">
    <location>
        <begin position="39"/>
        <end position="139"/>
    </location>
</feature>
<dbReference type="SUPFAM" id="SSF53474">
    <property type="entry name" value="alpha/beta-Hydrolases"/>
    <property type="match status" value="1"/>
</dbReference>
<evidence type="ECO:0000259" key="1">
    <source>
        <dbReference type="Pfam" id="PF00561"/>
    </source>
</evidence>
<dbReference type="InterPro" id="IPR000073">
    <property type="entry name" value="AB_hydrolase_1"/>
</dbReference>
<organism evidence="2 3">
    <name type="scientific">Pseudovirgaria hyperparasitica</name>
    <dbReference type="NCBI Taxonomy" id="470096"/>
    <lineage>
        <taxon>Eukaryota</taxon>
        <taxon>Fungi</taxon>
        <taxon>Dikarya</taxon>
        <taxon>Ascomycota</taxon>
        <taxon>Pezizomycotina</taxon>
        <taxon>Dothideomycetes</taxon>
        <taxon>Dothideomycetes incertae sedis</taxon>
        <taxon>Acrospermales</taxon>
        <taxon>Acrospermaceae</taxon>
        <taxon>Pseudovirgaria</taxon>
    </lineage>
</organism>
<dbReference type="AlphaFoldDB" id="A0A6A6WDH3"/>
<sequence length="340" mass="38630">MVVRSENPWETSTKSDFISVGSYKLFLSTSGPPRKHGQPVIIYFTGGGAPSIVYMRLQENLSEFTRTYFYDRAGYNNSDRGPDEWVTTQRSAQELRALMRAVNVEPPYIIVSHSYGSIVARSFLELYPNTVAGAVLIDSATELMFELYPSVPCEELKVIGTNVDFAEVTHLKEESHLSDNEWAAIIKAISRTTQGAGAEDNRGSGTWLAQRQEMQRQVMADKPLSVIKCNAADKDYKVIYEHGVKMGNGTKEERERAQKFIDSYRIFDDQIKAAQLRLSRNSRYVVIDCYGHDMPIRRPQLVAKEVKWVLEQLRYRKNSLHHSASAVESREMFAQPARIS</sequence>
<gene>
    <name evidence="2" type="ORF">EJ05DRAFT_276112</name>
</gene>
<dbReference type="GO" id="GO:0016787">
    <property type="term" value="F:hydrolase activity"/>
    <property type="evidence" value="ECO:0007669"/>
    <property type="project" value="UniProtKB-KW"/>
</dbReference>
<dbReference type="Gene3D" id="3.40.50.1820">
    <property type="entry name" value="alpha/beta hydrolase"/>
    <property type="match status" value="1"/>
</dbReference>
<dbReference type="PANTHER" id="PTHR43139:SF52">
    <property type="entry name" value="SI:DKEY-122A22.2"/>
    <property type="match status" value="1"/>
</dbReference>
<dbReference type="OrthoDB" id="294702at2759"/>
<proteinExistence type="predicted"/>
<keyword evidence="2" id="KW-0378">Hydrolase</keyword>
<reference evidence="2" key="1">
    <citation type="journal article" date="2020" name="Stud. Mycol.">
        <title>101 Dothideomycetes genomes: a test case for predicting lifestyles and emergence of pathogens.</title>
        <authorList>
            <person name="Haridas S."/>
            <person name="Albert R."/>
            <person name="Binder M."/>
            <person name="Bloem J."/>
            <person name="Labutti K."/>
            <person name="Salamov A."/>
            <person name="Andreopoulos B."/>
            <person name="Baker S."/>
            <person name="Barry K."/>
            <person name="Bills G."/>
            <person name="Bluhm B."/>
            <person name="Cannon C."/>
            <person name="Castanera R."/>
            <person name="Culley D."/>
            <person name="Daum C."/>
            <person name="Ezra D."/>
            <person name="Gonzalez J."/>
            <person name="Henrissat B."/>
            <person name="Kuo A."/>
            <person name="Liang C."/>
            <person name="Lipzen A."/>
            <person name="Lutzoni F."/>
            <person name="Magnuson J."/>
            <person name="Mondo S."/>
            <person name="Nolan M."/>
            <person name="Ohm R."/>
            <person name="Pangilinan J."/>
            <person name="Park H.-J."/>
            <person name="Ramirez L."/>
            <person name="Alfaro M."/>
            <person name="Sun H."/>
            <person name="Tritt A."/>
            <person name="Yoshinaga Y."/>
            <person name="Zwiers L.-H."/>
            <person name="Turgeon B."/>
            <person name="Goodwin S."/>
            <person name="Spatafora J."/>
            <person name="Crous P."/>
            <person name="Grigoriev I."/>
        </authorList>
    </citation>
    <scope>NUCLEOTIDE SEQUENCE</scope>
    <source>
        <strain evidence="2">CBS 121739</strain>
    </source>
</reference>
<protein>
    <submittedName>
        <fullName evidence="2">Alpha/beta-hydrolase</fullName>
    </submittedName>
</protein>
<evidence type="ECO:0000313" key="3">
    <source>
        <dbReference type="Proteomes" id="UP000799437"/>
    </source>
</evidence>
<dbReference type="Proteomes" id="UP000799437">
    <property type="component" value="Unassembled WGS sequence"/>
</dbReference>
<name>A0A6A6WDH3_9PEZI</name>